<keyword evidence="3" id="KW-1185">Reference proteome</keyword>
<evidence type="ECO:0000259" key="1">
    <source>
        <dbReference type="PROSITE" id="PS50213"/>
    </source>
</evidence>
<dbReference type="GO" id="GO:0031012">
    <property type="term" value="C:extracellular matrix"/>
    <property type="evidence" value="ECO:0007669"/>
    <property type="project" value="TreeGrafter"/>
</dbReference>
<gene>
    <name evidence="2" type="ORF">BKA67DRAFT_583379</name>
</gene>
<dbReference type="PANTHER" id="PTHR10900">
    <property type="entry name" value="PERIOSTIN-RELATED"/>
    <property type="match status" value="1"/>
</dbReference>
<protein>
    <submittedName>
        <fullName evidence="2">FAS1 domain-containing protein</fullName>
    </submittedName>
</protein>
<reference evidence="2" key="1">
    <citation type="journal article" date="2021" name="Nat. Commun.">
        <title>Genetic determinants of endophytism in the Arabidopsis root mycobiome.</title>
        <authorList>
            <person name="Mesny F."/>
            <person name="Miyauchi S."/>
            <person name="Thiergart T."/>
            <person name="Pickel B."/>
            <person name="Atanasova L."/>
            <person name="Karlsson M."/>
            <person name="Huettel B."/>
            <person name="Barry K.W."/>
            <person name="Haridas S."/>
            <person name="Chen C."/>
            <person name="Bauer D."/>
            <person name="Andreopoulos W."/>
            <person name="Pangilinan J."/>
            <person name="LaButti K."/>
            <person name="Riley R."/>
            <person name="Lipzen A."/>
            <person name="Clum A."/>
            <person name="Drula E."/>
            <person name="Henrissat B."/>
            <person name="Kohler A."/>
            <person name="Grigoriev I.V."/>
            <person name="Martin F.M."/>
            <person name="Hacquard S."/>
        </authorList>
    </citation>
    <scope>NUCLEOTIDE SEQUENCE</scope>
    <source>
        <strain evidence="2">MPI-SDFR-AT-0073</strain>
    </source>
</reference>
<evidence type="ECO:0000313" key="3">
    <source>
        <dbReference type="Proteomes" id="UP000758603"/>
    </source>
</evidence>
<evidence type="ECO:0000313" key="2">
    <source>
        <dbReference type="EMBL" id="KAH6646152.1"/>
    </source>
</evidence>
<dbReference type="PANTHER" id="PTHR10900:SF77">
    <property type="entry name" value="FI19380P1"/>
    <property type="match status" value="1"/>
</dbReference>
<dbReference type="Gene3D" id="2.30.180.10">
    <property type="entry name" value="FAS1 domain"/>
    <property type="match status" value="1"/>
</dbReference>
<dbReference type="InterPro" id="IPR000782">
    <property type="entry name" value="FAS1_domain"/>
</dbReference>
<dbReference type="PROSITE" id="PS50213">
    <property type="entry name" value="FAS1"/>
    <property type="match status" value="1"/>
</dbReference>
<dbReference type="SMART" id="SM00554">
    <property type="entry name" value="FAS1"/>
    <property type="match status" value="1"/>
</dbReference>
<proteinExistence type="predicted"/>
<dbReference type="InterPro" id="IPR050904">
    <property type="entry name" value="Adhesion/Biosynth-related"/>
</dbReference>
<dbReference type="RefSeq" id="XP_045952666.1">
    <property type="nucleotide sequence ID" value="XM_046104068.1"/>
</dbReference>
<dbReference type="GO" id="GO:0050839">
    <property type="term" value="F:cell adhesion molecule binding"/>
    <property type="evidence" value="ECO:0007669"/>
    <property type="project" value="TreeGrafter"/>
</dbReference>
<dbReference type="GO" id="GO:0007155">
    <property type="term" value="P:cell adhesion"/>
    <property type="evidence" value="ECO:0007669"/>
    <property type="project" value="TreeGrafter"/>
</dbReference>
<dbReference type="OrthoDB" id="286301at2759"/>
<sequence length="212" mass="23606">MRLRNFVWSLWPGIAYSSIIDRQLLDYAPIPTDAYTPSLGPDTVTLLDFIKSRPELSSLKNILEQTAGFTEAFGTSTNWNFTFFAPSNTAFENTGYYFETFAVTPKGKWWLGNLVQHHYVPNTAMTSKSFNTTALRFQTGSYLYVGAQLQNGYVRLNNASTVIEPDIAVTNGIVHIIDHILDPAAQIFEVDLPKVAQSFIAGSCSNIALPYC</sequence>
<dbReference type="Proteomes" id="UP000758603">
    <property type="component" value="Unassembled WGS sequence"/>
</dbReference>
<dbReference type="GO" id="GO:0030198">
    <property type="term" value="P:extracellular matrix organization"/>
    <property type="evidence" value="ECO:0007669"/>
    <property type="project" value="TreeGrafter"/>
</dbReference>
<feature type="domain" description="FAS1" evidence="1">
    <location>
        <begin position="43"/>
        <end position="181"/>
    </location>
</feature>
<name>A0A9P8RHW0_9PEZI</name>
<dbReference type="Pfam" id="PF02469">
    <property type="entry name" value="Fasciclin"/>
    <property type="match status" value="1"/>
</dbReference>
<dbReference type="InterPro" id="IPR036378">
    <property type="entry name" value="FAS1_dom_sf"/>
</dbReference>
<accession>A0A9P8RHW0</accession>
<organism evidence="2 3">
    <name type="scientific">Truncatella angustata</name>
    <dbReference type="NCBI Taxonomy" id="152316"/>
    <lineage>
        <taxon>Eukaryota</taxon>
        <taxon>Fungi</taxon>
        <taxon>Dikarya</taxon>
        <taxon>Ascomycota</taxon>
        <taxon>Pezizomycotina</taxon>
        <taxon>Sordariomycetes</taxon>
        <taxon>Xylariomycetidae</taxon>
        <taxon>Amphisphaeriales</taxon>
        <taxon>Sporocadaceae</taxon>
        <taxon>Truncatella</taxon>
    </lineage>
</organism>
<dbReference type="EMBL" id="JAGPXC010000010">
    <property type="protein sequence ID" value="KAH6646152.1"/>
    <property type="molecule type" value="Genomic_DNA"/>
</dbReference>
<dbReference type="GeneID" id="70132959"/>
<comment type="caution">
    <text evidence="2">The sequence shown here is derived from an EMBL/GenBank/DDBJ whole genome shotgun (WGS) entry which is preliminary data.</text>
</comment>
<dbReference type="AlphaFoldDB" id="A0A9P8RHW0"/>
<dbReference type="SUPFAM" id="SSF82153">
    <property type="entry name" value="FAS1 domain"/>
    <property type="match status" value="1"/>
</dbReference>